<dbReference type="KEGG" id="sgj:IAG43_01740"/>
<feature type="compositionally biased region" description="Basic residues" evidence="3">
    <location>
        <begin position="64"/>
        <end position="74"/>
    </location>
</feature>
<keyword evidence="1" id="KW-0808">Transferase</keyword>
<feature type="region of interest" description="Disordered" evidence="3">
    <location>
        <begin position="1"/>
        <end position="103"/>
    </location>
</feature>
<proteinExistence type="predicted"/>
<dbReference type="SUPFAM" id="SSF53613">
    <property type="entry name" value="Ribokinase-like"/>
    <property type="match status" value="1"/>
</dbReference>
<name>A0A7H0I332_9ACTN</name>
<protein>
    <recommendedName>
        <fullName evidence="4">Carbohydrate kinase PfkB domain-containing protein</fullName>
    </recommendedName>
</protein>
<dbReference type="PROSITE" id="PS00584">
    <property type="entry name" value="PFKB_KINASES_2"/>
    <property type="match status" value="1"/>
</dbReference>
<organism evidence="5 6">
    <name type="scientific">Streptomyces genisteinicus</name>
    <dbReference type="NCBI Taxonomy" id="2768068"/>
    <lineage>
        <taxon>Bacteria</taxon>
        <taxon>Bacillati</taxon>
        <taxon>Actinomycetota</taxon>
        <taxon>Actinomycetes</taxon>
        <taxon>Kitasatosporales</taxon>
        <taxon>Streptomycetaceae</taxon>
        <taxon>Streptomyces</taxon>
    </lineage>
</organism>
<accession>A0A7H0I332</accession>
<dbReference type="InterPro" id="IPR002173">
    <property type="entry name" value="Carboh/pur_kinase_PfkB_CS"/>
</dbReference>
<dbReference type="GO" id="GO:0016301">
    <property type="term" value="F:kinase activity"/>
    <property type="evidence" value="ECO:0007669"/>
    <property type="project" value="UniProtKB-KW"/>
</dbReference>
<evidence type="ECO:0000256" key="1">
    <source>
        <dbReference type="ARBA" id="ARBA00022679"/>
    </source>
</evidence>
<dbReference type="Pfam" id="PF00294">
    <property type="entry name" value="PfkB"/>
    <property type="match status" value="1"/>
</dbReference>
<dbReference type="PANTHER" id="PTHR10584">
    <property type="entry name" value="SUGAR KINASE"/>
    <property type="match status" value="1"/>
</dbReference>
<dbReference type="Gene3D" id="3.40.1190.20">
    <property type="match status" value="1"/>
</dbReference>
<dbReference type="EMBL" id="CP060825">
    <property type="protein sequence ID" value="QNP67198.1"/>
    <property type="molecule type" value="Genomic_DNA"/>
</dbReference>
<dbReference type="PANTHER" id="PTHR10584:SF166">
    <property type="entry name" value="RIBOKINASE"/>
    <property type="match status" value="1"/>
</dbReference>
<evidence type="ECO:0000256" key="3">
    <source>
        <dbReference type="SAM" id="MobiDB-lite"/>
    </source>
</evidence>
<evidence type="ECO:0000256" key="2">
    <source>
        <dbReference type="ARBA" id="ARBA00022777"/>
    </source>
</evidence>
<evidence type="ECO:0000259" key="4">
    <source>
        <dbReference type="Pfam" id="PF00294"/>
    </source>
</evidence>
<keyword evidence="6" id="KW-1185">Reference proteome</keyword>
<feature type="compositionally biased region" description="Basic residues" evidence="3">
    <location>
        <begin position="82"/>
        <end position="95"/>
    </location>
</feature>
<dbReference type="InterPro" id="IPR011611">
    <property type="entry name" value="PfkB_dom"/>
</dbReference>
<sequence>MGRIETPWTGEAGPGSSAPSRRTRVGAAPGPRSGRPRDGVRAARAPVRPGVRRRSRTCPAAPGGRRRPAPRSRHRAPEADGHRRRGPGGPRHGRGRGSAISCGKNLQDLARVRRRCLTLRHAGRPDGAPPRARGGTAVSSSEHDVLVLGGAGVDTIVHVPQLPLPYADSYHIDPGIETRAGQTGDFVALGLTALGLRTHHVDTVGDDMPGELVRAFHREHGIGLTEIPVAAGTKRAVNLVGPDGRRLSLYDGTRADADGRVPETTVRALAAKSRHVHVSITQPWAAALPLLRESGATVSTDLHDWNGDDAYHETFALDADIVFLSAAALRDPEAAMQRIAERGRARAVVATAGAQGARLLAGGVLSHVPAVVPPGPVVDSNGAGDAYAAAYLFGMLTGEPPAVCAGFGAVAGAYACTVPATRAQCIGRDELLREAARARASHAAG</sequence>
<feature type="domain" description="Carbohydrate kinase PfkB" evidence="4">
    <location>
        <begin position="187"/>
        <end position="423"/>
    </location>
</feature>
<dbReference type="AlphaFoldDB" id="A0A7H0I332"/>
<evidence type="ECO:0000313" key="6">
    <source>
        <dbReference type="Proteomes" id="UP000516230"/>
    </source>
</evidence>
<dbReference type="InterPro" id="IPR029056">
    <property type="entry name" value="Ribokinase-like"/>
</dbReference>
<keyword evidence="2" id="KW-0418">Kinase</keyword>
<evidence type="ECO:0000313" key="5">
    <source>
        <dbReference type="EMBL" id="QNP67198.1"/>
    </source>
</evidence>
<reference evidence="5 6" key="1">
    <citation type="submission" date="2020-08" db="EMBL/GenBank/DDBJ databases">
        <title>A novel species.</title>
        <authorList>
            <person name="Gao J."/>
        </authorList>
    </citation>
    <scope>NUCLEOTIDE SEQUENCE [LARGE SCALE GENOMIC DNA]</scope>
    <source>
        <strain evidence="5 6">CRPJ-33</strain>
    </source>
</reference>
<dbReference type="Proteomes" id="UP000516230">
    <property type="component" value="Chromosome"/>
</dbReference>
<gene>
    <name evidence="5" type="ORF">IAG43_01740</name>
</gene>